<evidence type="ECO:0000313" key="8">
    <source>
        <dbReference type="Proteomes" id="UP000265742"/>
    </source>
</evidence>
<comment type="caution">
    <text evidence="7">The sequence shown here is derived from an EMBL/GenBank/DDBJ whole genome shotgun (WGS) entry which is preliminary data.</text>
</comment>
<keyword evidence="2" id="KW-0479">Metal-binding</keyword>
<dbReference type="GO" id="GO:0016787">
    <property type="term" value="F:hydrolase activity"/>
    <property type="evidence" value="ECO:0007669"/>
    <property type="project" value="UniProtKB-KW"/>
</dbReference>
<evidence type="ECO:0000256" key="5">
    <source>
        <dbReference type="SAM" id="MobiDB-lite"/>
    </source>
</evidence>
<evidence type="ECO:0000256" key="1">
    <source>
        <dbReference type="ARBA" id="ARBA00007749"/>
    </source>
</evidence>
<dbReference type="InterPro" id="IPR036866">
    <property type="entry name" value="RibonucZ/Hydroxyglut_hydro"/>
</dbReference>
<evidence type="ECO:0000313" key="7">
    <source>
        <dbReference type="EMBL" id="RIX28578.1"/>
    </source>
</evidence>
<sequence length="338" mass="35129">MRGPCAGWSTRGRRRPPSEGRGRPGAGDRRAASHPIGARMTAAPAPASTLDLGGAVLTYLPDGEFRAEPGIAYPTGSDDVLGSGLDVLDADGMLVLSIGAVLVTTPRHRVLIDTGIGDRTIALPRPGTTRDAFMRGGGLLQSLAAAGVAPEEIDAIVLTHLHADHVGWIGSGLDGAQATFPNAEIWVTDAEWSHWTGEEGAADAVGPRAQELALIGPRRRVLVPGTEPIPGITAVDTAGHTPGHVALEVAGARSRALVLGDAVHCPAELVRPDVVWAGDLDPTSAIRTRHALRDRLADGELIVVGPHFPDAVFRRTGTATGVEEADAATPRLHLLDAE</sequence>
<dbReference type="SUPFAM" id="SSF56281">
    <property type="entry name" value="Metallo-hydrolase/oxidoreductase"/>
    <property type="match status" value="1"/>
</dbReference>
<dbReference type="EMBL" id="QXTG01000002">
    <property type="protein sequence ID" value="RIX28578.1"/>
    <property type="molecule type" value="Genomic_DNA"/>
</dbReference>
<dbReference type="InterPro" id="IPR051013">
    <property type="entry name" value="MBL_superfamily_lactonases"/>
</dbReference>
<dbReference type="Gene3D" id="3.60.15.10">
    <property type="entry name" value="Ribonuclease Z/Hydroxyacylglutathione hydrolase-like"/>
    <property type="match status" value="1"/>
</dbReference>
<feature type="compositionally biased region" description="Basic and acidic residues" evidence="5">
    <location>
        <begin position="16"/>
        <end position="31"/>
    </location>
</feature>
<keyword evidence="3 7" id="KW-0378">Hydrolase</keyword>
<evidence type="ECO:0000256" key="4">
    <source>
        <dbReference type="ARBA" id="ARBA00022833"/>
    </source>
</evidence>
<feature type="domain" description="Metallo-beta-lactamase" evidence="6">
    <location>
        <begin position="97"/>
        <end position="307"/>
    </location>
</feature>
<dbReference type="CDD" id="cd07720">
    <property type="entry name" value="OPHC2-like_MBL-fold"/>
    <property type="match status" value="1"/>
</dbReference>
<accession>A0A3A1TYB2</accession>
<evidence type="ECO:0000259" key="6">
    <source>
        <dbReference type="SMART" id="SM00849"/>
    </source>
</evidence>
<organism evidence="7 8">
    <name type="scientific">Amnibacterium setariae</name>
    <dbReference type="NCBI Taxonomy" id="2306585"/>
    <lineage>
        <taxon>Bacteria</taxon>
        <taxon>Bacillati</taxon>
        <taxon>Actinomycetota</taxon>
        <taxon>Actinomycetes</taxon>
        <taxon>Micrococcales</taxon>
        <taxon>Microbacteriaceae</taxon>
        <taxon>Amnibacterium</taxon>
    </lineage>
</organism>
<dbReference type="Pfam" id="PF00753">
    <property type="entry name" value="Lactamase_B"/>
    <property type="match status" value="1"/>
</dbReference>
<dbReference type="AlphaFoldDB" id="A0A3A1TYB2"/>
<comment type="similarity">
    <text evidence="1">Belongs to the metallo-beta-lactamase superfamily.</text>
</comment>
<dbReference type="InterPro" id="IPR001279">
    <property type="entry name" value="Metallo-B-lactamas"/>
</dbReference>
<proteinExistence type="inferred from homology"/>
<feature type="region of interest" description="Disordered" evidence="5">
    <location>
        <begin position="1"/>
        <end position="37"/>
    </location>
</feature>
<evidence type="ECO:0000256" key="2">
    <source>
        <dbReference type="ARBA" id="ARBA00022723"/>
    </source>
</evidence>
<dbReference type="GO" id="GO:0046872">
    <property type="term" value="F:metal ion binding"/>
    <property type="evidence" value="ECO:0007669"/>
    <property type="project" value="UniProtKB-KW"/>
</dbReference>
<protein>
    <submittedName>
        <fullName evidence="7">MBL fold metallo-hydrolase</fullName>
    </submittedName>
</protein>
<name>A0A3A1TYB2_9MICO</name>
<dbReference type="SMART" id="SM00849">
    <property type="entry name" value="Lactamase_B"/>
    <property type="match status" value="1"/>
</dbReference>
<evidence type="ECO:0000256" key="3">
    <source>
        <dbReference type="ARBA" id="ARBA00022801"/>
    </source>
</evidence>
<gene>
    <name evidence="7" type="ORF">D1781_14295</name>
</gene>
<keyword evidence="4" id="KW-0862">Zinc</keyword>
<dbReference type="PANTHER" id="PTHR42978">
    <property type="entry name" value="QUORUM-QUENCHING LACTONASE YTNP-RELATED-RELATED"/>
    <property type="match status" value="1"/>
</dbReference>
<dbReference type="PANTHER" id="PTHR42978:SF6">
    <property type="entry name" value="QUORUM-QUENCHING LACTONASE YTNP-RELATED"/>
    <property type="match status" value="1"/>
</dbReference>
<dbReference type="Proteomes" id="UP000265742">
    <property type="component" value="Unassembled WGS sequence"/>
</dbReference>
<keyword evidence="8" id="KW-1185">Reference proteome</keyword>
<reference evidence="8" key="1">
    <citation type="submission" date="2018-09" db="EMBL/GenBank/DDBJ databases">
        <authorList>
            <person name="Kim I."/>
        </authorList>
    </citation>
    <scope>NUCLEOTIDE SEQUENCE [LARGE SCALE GENOMIC DNA]</scope>
    <source>
        <strain evidence="8">DD4a</strain>
    </source>
</reference>